<dbReference type="Pfam" id="PF26639">
    <property type="entry name" value="Het-6_barrel"/>
    <property type="match status" value="1"/>
</dbReference>
<name>A0A8H3EJQ2_9LECA</name>
<dbReference type="InterPro" id="IPR010730">
    <property type="entry name" value="HET"/>
</dbReference>
<gene>
    <name evidence="2" type="ORF">IMSHALPRED_005426</name>
</gene>
<comment type="caution">
    <text evidence="2">The sequence shown here is derived from an EMBL/GenBank/DDBJ whole genome shotgun (WGS) entry which is preliminary data.</text>
</comment>
<sequence>MIVLPPPHQLRRRVDGNFVAQDLYASTTAYQYTPLKEDMKEIRLVTLHEGDFEVDIRISIDIVRLTPYNPPIFEALSYVWGSEKNPVDIQVGSGTLSISRNLAEALTYLRFKDKRRKLWIDAISVDQRDLKERGLQVKRMADVYKLAKSVVAFLGPAKSNSGHGMKTLEHLGSQIRYDSMSGEMKPASDDVDEDWSDDRKTLPYGEKEQSGIYEILQRPWFERLWIQQEIRLSSQNAILMCGLDSVAWQSFRLAIICLFKKDWSGTQIYPILPSLIERVGEIIEIDNNLSYNFMDLMRQTKRCKCLDPRDRVYAILSLLNDVDKAAGIEPDYEKTTSQVYQDVTLRLIALRQHANILTVSGLENKPSGMPTWVPDWTNFNAAYPLSNALASGSTYFELHEKATGIISVTGLHSATIGLATRFRTQGYEGLIAEIKLFAPLDVLEGSYVAGGSLLEAYCKTICSNCFADSYMPHLNDRAQLQRSKDLLFTLLQPEKQLLSDYCRGTQADDFLRWARTYCEQRSFIKTREGHIGLAPRVAQAGDKVCVLLGCSQPLLLRPAPNDSQYQVVGECYVHRLMQGEAFLGKLPDRYQVVDVFDERSRRYHQGFLNRLTGRTQYNDPRLESRLDDDGDKVPRFRYPDGSQSRPLTAKMLENRGVKLQSFDLI</sequence>
<dbReference type="Proteomes" id="UP000664534">
    <property type="component" value="Unassembled WGS sequence"/>
</dbReference>
<feature type="domain" description="Heterokaryon incompatibility" evidence="1">
    <location>
        <begin position="73"/>
        <end position="229"/>
    </location>
</feature>
<proteinExistence type="predicted"/>
<organism evidence="2 3">
    <name type="scientific">Imshaugia aleurites</name>
    <dbReference type="NCBI Taxonomy" id="172621"/>
    <lineage>
        <taxon>Eukaryota</taxon>
        <taxon>Fungi</taxon>
        <taxon>Dikarya</taxon>
        <taxon>Ascomycota</taxon>
        <taxon>Pezizomycotina</taxon>
        <taxon>Lecanoromycetes</taxon>
        <taxon>OSLEUM clade</taxon>
        <taxon>Lecanoromycetidae</taxon>
        <taxon>Lecanorales</taxon>
        <taxon>Lecanorineae</taxon>
        <taxon>Parmeliaceae</taxon>
        <taxon>Imshaugia</taxon>
    </lineage>
</organism>
<dbReference type="PANTHER" id="PTHR24148:SF64">
    <property type="entry name" value="HETEROKARYON INCOMPATIBILITY DOMAIN-CONTAINING PROTEIN"/>
    <property type="match status" value="1"/>
</dbReference>
<reference evidence="2" key="1">
    <citation type="submission" date="2021-03" db="EMBL/GenBank/DDBJ databases">
        <authorList>
            <person name="Tagirdzhanova G."/>
        </authorList>
    </citation>
    <scope>NUCLEOTIDE SEQUENCE</scope>
</reference>
<dbReference type="AlphaFoldDB" id="A0A8H3EJQ2"/>
<dbReference type="InterPro" id="IPR052895">
    <property type="entry name" value="HetReg/Transcr_Mod"/>
</dbReference>
<evidence type="ECO:0000313" key="2">
    <source>
        <dbReference type="EMBL" id="CAF9907047.1"/>
    </source>
</evidence>
<dbReference type="Pfam" id="PF06985">
    <property type="entry name" value="HET"/>
    <property type="match status" value="1"/>
</dbReference>
<dbReference type="OrthoDB" id="2157530at2759"/>
<accession>A0A8H3EJQ2</accession>
<dbReference type="EMBL" id="CAJPDT010000003">
    <property type="protein sequence ID" value="CAF9907047.1"/>
    <property type="molecule type" value="Genomic_DNA"/>
</dbReference>
<evidence type="ECO:0000313" key="3">
    <source>
        <dbReference type="Proteomes" id="UP000664534"/>
    </source>
</evidence>
<protein>
    <recommendedName>
        <fullName evidence="1">Heterokaryon incompatibility domain-containing protein</fullName>
    </recommendedName>
</protein>
<dbReference type="PANTHER" id="PTHR24148">
    <property type="entry name" value="ANKYRIN REPEAT DOMAIN-CONTAINING PROTEIN 39 HOMOLOG-RELATED"/>
    <property type="match status" value="1"/>
</dbReference>
<evidence type="ECO:0000259" key="1">
    <source>
        <dbReference type="Pfam" id="PF06985"/>
    </source>
</evidence>
<keyword evidence="3" id="KW-1185">Reference proteome</keyword>